<dbReference type="Pfam" id="PF04840">
    <property type="entry name" value="Vps16_C"/>
    <property type="match status" value="1"/>
</dbReference>
<name>A0A1J1I0H2_9DIPT</name>
<feature type="domain" description="Vps16 N-terminal" evidence="5">
    <location>
        <begin position="7"/>
        <end position="424"/>
    </location>
</feature>
<organism evidence="6 7">
    <name type="scientific">Clunio marinus</name>
    <dbReference type="NCBI Taxonomy" id="568069"/>
    <lineage>
        <taxon>Eukaryota</taxon>
        <taxon>Metazoa</taxon>
        <taxon>Ecdysozoa</taxon>
        <taxon>Arthropoda</taxon>
        <taxon>Hexapoda</taxon>
        <taxon>Insecta</taxon>
        <taxon>Pterygota</taxon>
        <taxon>Neoptera</taxon>
        <taxon>Endopterygota</taxon>
        <taxon>Diptera</taxon>
        <taxon>Nematocera</taxon>
        <taxon>Chironomoidea</taxon>
        <taxon>Chironomidae</taxon>
        <taxon>Clunio</taxon>
    </lineage>
</organism>
<keyword evidence="3" id="KW-0472">Membrane</keyword>
<evidence type="ECO:0000256" key="1">
    <source>
        <dbReference type="ARBA" id="ARBA00009250"/>
    </source>
</evidence>
<dbReference type="GO" id="GO:0031902">
    <property type="term" value="C:late endosome membrane"/>
    <property type="evidence" value="ECO:0007669"/>
    <property type="project" value="UniProtKB-SubCell"/>
</dbReference>
<dbReference type="AlphaFoldDB" id="A0A1J1I0H2"/>
<dbReference type="OrthoDB" id="1792at2759"/>
<dbReference type="GO" id="GO:0006886">
    <property type="term" value="P:intracellular protein transport"/>
    <property type="evidence" value="ECO:0007669"/>
    <property type="project" value="InterPro"/>
</dbReference>
<reference evidence="6" key="1">
    <citation type="submission" date="2015-04" db="EMBL/GenBank/DDBJ databases">
        <authorList>
            <person name="Syromyatnikov M.Y."/>
            <person name="Popov V.N."/>
        </authorList>
    </citation>
    <scope>NUCLEOTIDE SEQUENCE [LARGE SCALE GENOMIC DNA]</scope>
</reference>
<dbReference type="PANTHER" id="PTHR12811">
    <property type="entry name" value="VACUOLAR PROTEIN SORTING VPS16"/>
    <property type="match status" value="1"/>
</dbReference>
<dbReference type="InterPro" id="IPR006926">
    <property type="entry name" value="Vps16_N"/>
</dbReference>
<dbReference type="Pfam" id="PF04841">
    <property type="entry name" value="Vps16_N"/>
    <property type="match status" value="1"/>
</dbReference>
<evidence type="ECO:0000313" key="6">
    <source>
        <dbReference type="EMBL" id="CRK93076.1"/>
    </source>
</evidence>
<evidence type="ECO:0000259" key="5">
    <source>
        <dbReference type="Pfam" id="PF04841"/>
    </source>
</evidence>
<evidence type="ECO:0000259" key="4">
    <source>
        <dbReference type="Pfam" id="PF04840"/>
    </source>
</evidence>
<dbReference type="Proteomes" id="UP000183832">
    <property type="component" value="Unassembled WGS sequence"/>
</dbReference>
<dbReference type="InterPro" id="IPR016534">
    <property type="entry name" value="VPS16"/>
</dbReference>
<dbReference type="InterPro" id="IPR038132">
    <property type="entry name" value="Vps16_C_sf"/>
</dbReference>
<dbReference type="InterPro" id="IPR006925">
    <property type="entry name" value="Vps16_C"/>
</dbReference>
<comment type="subcellular location">
    <subcellularLocation>
        <location evidence="3">Late endosome membrane</location>
        <topology evidence="3">Peripheral membrane protein</topology>
        <orientation evidence="3">Cytoplasmic side</orientation>
    </subcellularLocation>
    <subcellularLocation>
        <location evidence="3">Lysosome membrane</location>
        <topology evidence="3">Peripheral membrane protein</topology>
        <orientation evidence="3">Cytoplasmic side</orientation>
    </subcellularLocation>
    <text evidence="3">Cytoplasmic, peripheral membrane protein associated with late endosomes/lysosomes.</text>
</comment>
<evidence type="ECO:0000313" key="7">
    <source>
        <dbReference type="Proteomes" id="UP000183832"/>
    </source>
</evidence>
<dbReference type="GO" id="GO:0042144">
    <property type="term" value="P:vacuole fusion, non-autophagic"/>
    <property type="evidence" value="ECO:0007669"/>
    <property type="project" value="TreeGrafter"/>
</dbReference>
<dbReference type="PANTHER" id="PTHR12811:SF0">
    <property type="entry name" value="VACUOLAR PROTEIN SORTING-ASSOCIATED PROTEIN 16 HOMOLOG"/>
    <property type="match status" value="1"/>
</dbReference>
<dbReference type="Gene3D" id="1.10.150.780">
    <property type="entry name" value="Vps16, C-terminal region"/>
    <property type="match status" value="1"/>
</dbReference>
<evidence type="ECO:0000256" key="2">
    <source>
        <dbReference type="ARBA" id="ARBA00017947"/>
    </source>
</evidence>
<protein>
    <recommendedName>
        <fullName evidence="2 3">Vacuolar protein sorting-associated protein 16 homolog</fullName>
    </recommendedName>
</protein>
<dbReference type="EMBL" id="CVRI01000036">
    <property type="protein sequence ID" value="CRK93076.1"/>
    <property type="molecule type" value="Genomic_DNA"/>
</dbReference>
<keyword evidence="7" id="KW-1185">Reference proteome</keyword>
<comment type="similarity">
    <text evidence="1 3">Belongs to the VPS16 family.</text>
</comment>
<keyword evidence="3" id="KW-0967">Endosome</keyword>
<comment type="function">
    <text evidence="3">Plays a role in vesicle-mediated protein trafficking to lysosomal compartments including the endocytic membrane transport and autophagic pathways. Believed to act as a core component of the putative HOPS and CORVET endosomal tethering complexes.</text>
</comment>
<accession>A0A1J1I0H2</accession>
<dbReference type="GO" id="GO:0030897">
    <property type="term" value="C:HOPS complex"/>
    <property type="evidence" value="ECO:0007669"/>
    <property type="project" value="UniProtKB-UniRule"/>
</dbReference>
<feature type="domain" description="Vps16 C-terminal" evidence="4">
    <location>
        <begin position="518"/>
        <end position="832"/>
    </location>
</feature>
<proteinExistence type="inferred from homology"/>
<sequence length="838" mass="96130">MSLLYNIGDWFTLGHGNTYRKIELYQLEFPENINLEHMNVFAAPYGGPIAITKNMKQLTKTGSSSKPIIYIFTCSGHLLSSINWNSGALLTLGWSDSEDLLCIQEDGVVLIYNIFGQYQHKFSMGQEAADTKVIDAKIFATYQATGVAVMTTHFRIFIVNNYKDPKVRLLPEIPKSSLDPASWAVIMEDRRTTCLITREQEIFKVKQDENICTAMGISLDFDYKTIRFISVSFNNRHVAMCTNTGILWMGSSDLRTKYCEFNTGRTEMPKQMEWCIDADDPLKAEALVMSYPSILLIVGINGDSNIYTYDPAVFLIPEMDGVRVLTNGYHELVQKVPKCVSNIFGISISEPSSFLFESHRKFSERSHQSDEYLCLIFDKIDVAVSECIEAASFEFDTETQKSLMRAAQFGKGFIKGHNPDEYIQVCRNLRVLNALREKDIGIPLTYYQLRHLTPTVVLDRLVFRKHYGLAIQIAKHLNLSESRILLHWAYHKIMFEKNDLEIIQKFVQKFKDPTSLGISFCAIAKKAEEVGKTDLAIQLLELEPNCSLQVPLLLKLNENKKALLAATQSGDTNLIYMVLMHLKVSTPLSKFQMIIRDFPLAQNLYKKYCQLNNVKALKDIYMQEDDFLAQAEMSLEEALDSYIKLDSSLIEISNNFKKGHKDVEAELSEDHRKLMKQQKVLEEKYARAFYGLSLHDTIRELLVLGDVKLAEKIKNDIKMSDKHFWYLRIEVLGSNYQWDELEKFSKSKKSPIGFEPFVEVCLKGRQLTEAKKYINKCRDDRKIIWYNRAGLYEESAKLAFELRDIDSLRNIHNAASTTNNRELITKIENFIAAMSGKK</sequence>
<dbReference type="GO" id="GO:0003779">
    <property type="term" value="F:actin binding"/>
    <property type="evidence" value="ECO:0007669"/>
    <property type="project" value="TreeGrafter"/>
</dbReference>
<dbReference type="PIRSF" id="PIRSF007949">
    <property type="entry name" value="VPS16"/>
    <property type="match status" value="1"/>
</dbReference>
<evidence type="ECO:0000256" key="3">
    <source>
        <dbReference type="PIRNR" id="PIRNR007949"/>
    </source>
</evidence>
<gene>
    <name evidence="6" type="ORF">CLUMA_CG006503</name>
</gene>
<dbReference type="GO" id="GO:0005765">
    <property type="term" value="C:lysosomal membrane"/>
    <property type="evidence" value="ECO:0007669"/>
    <property type="project" value="UniProtKB-SubCell"/>
</dbReference>
<dbReference type="GO" id="GO:0016197">
    <property type="term" value="P:endosomal transport"/>
    <property type="evidence" value="ECO:0007669"/>
    <property type="project" value="TreeGrafter"/>
</dbReference>
<dbReference type="STRING" id="568069.A0A1J1I0H2"/>
<keyword evidence="3" id="KW-0653">Protein transport</keyword>
<keyword evidence="3" id="KW-0813">Transport</keyword>
<dbReference type="GO" id="GO:0033263">
    <property type="term" value="C:CORVET complex"/>
    <property type="evidence" value="ECO:0007669"/>
    <property type="project" value="UniProtKB-UniRule"/>
</dbReference>
<keyword evidence="3" id="KW-0458">Lysosome</keyword>